<keyword evidence="3" id="KW-1185">Reference proteome</keyword>
<evidence type="ECO:0000256" key="1">
    <source>
        <dbReference type="SAM" id="MobiDB-lite"/>
    </source>
</evidence>
<dbReference type="EMBL" id="CAAALY010018404">
    <property type="protein sequence ID" value="VEL13642.1"/>
    <property type="molecule type" value="Genomic_DNA"/>
</dbReference>
<feature type="compositionally biased region" description="Basic residues" evidence="1">
    <location>
        <begin position="59"/>
        <end position="79"/>
    </location>
</feature>
<gene>
    <name evidence="2" type="ORF">PXEA_LOCUS7082</name>
</gene>
<comment type="caution">
    <text evidence="2">The sequence shown here is derived from an EMBL/GenBank/DDBJ whole genome shotgun (WGS) entry which is preliminary data.</text>
</comment>
<accession>A0A3S5ADG9</accession>
<reference evidence="2" key="1">
    <citation type="submission" date="2018-11" db="EMBL/GenBank/DDBJ databases">
        <authorList>
            <consortium name="Pathogen Informatics"/>
        </authorList>
    </citation>
    <scope>NUCLEOTIDE SEQUENCE</scope>
</reference>
<dbReference type="Proteomes" id="UP000784294">
    <property type="component" value="Unassembled WGS sequence"/>
</dbReference>
<feature type="compositionally biased region" description="Low complexity" evidence="1">
    <location>
        <begin position="95"/>
        <end position="110"/>
    </location>
</feature>
<proteinExistence type="predicted"/>
<dbReference type="AlphaFoldDB" id="A0A3S5ADG9"/>
<feature type="compositionally biased region" description="Basic residues" evidence="1">
    <location>
        <begin position="137"/>
        <end position="152"/>
    </location>
</feature>
<sequence>MLPHQHHLPPHQPGYPSTHSGHISGSFCQQHHFGPGFSGQPPPHHHHQQHQHSQQPPDHHHHHHHHQVGHHLHSVHQHHLPSGQGPPHHAHHQQHQQMQQPHQAHHTQPPSHLPGSQAHTSAELNSSHSQMLPNAHYSHHQGHHQHQSHQHQPHSLGSGQAPQRSDHQLLQQAANTTRQLLSHAAAYSHHHGKFQEIILLYQSNYVRRIIFMRGRRERNPCLALLHLVEGLASTMITRRLL</sequence>
<feature type="compositionally biased region" description="Polar residues" evidence="1">
    <location>
        <begin position="117"/>
        <end position="132"/>
    </location>
</feature>
<name>A0A3S5ADG9_9PLAT</name>
<feature type="region of interest" description="Disordered" evidence="1">
    <location>
        <begin position="1"/>
        <end position="168"/>
    </location>
</feature>
<feature type="compositionally biased region" description="Polar residues" evidence="1">
    <location>
        <begin position="15"/>
        <end position="29"/>
    </location>
</feature>
<organism evidence="2 3">
    <name type="scientific">Protopolystoma xenopodis</name>
    <dbReference type="NCBI Taxonomy" id="117903"/>
    <lineage>
        <taxon>Eukaryota</taxon>
        <taxon>Metazoa</taxon>
        <taxon>Spiralia</taxon>
        <taxon>Lophotrochozoa</taxon>
        <taxon>Platyhelminthes</taxon>
        <taxon>Monogenea</taxon>
        <taxon>Polyopisthocotylea</taxon>
        <taxon>Polystomatidea</taxon>
        <taxon>Polystomatidae</taxon>
        <taxon>Protopolystoma</taxon>
    </lineage>
</organism>
<evidence type="ECO:0000313" key="3">
    <source>
        <dbReference type="Proteomes" id="UP000784294"/>
    </source>
</evidence>
<evidence type="ECO:0000313" key="2">
    <source>
        <dbReference type="EMBL" id="VEL13642.1"/>
    </source>
</evidence>
<protein>
    <submittedName>
        <fullName evidence="2">Uncharacterized protein</fullName>
    </submittedName>
</protein>